<evidence type="ECO:0000259" key="1">
    <source>
        <dbReference type="Pfam" id="PF13905"/>
    </source>
</evidence>
<evidence type="ECO:0000313" key="3">
    <source>
        <dbReference type="EMBL" id="WNM22951.1"/>
    </source>
</evidence>
<keyword evidence="4" id="KW-1185">Reference proteome</keyword>
<dbReference type="Gene3D" id="3.40.30.10">
    <property type="entry name" value="Glutaredoxin"/>
    <property type="match status" value="1"/>
</dbReference>
<dbReference type="InterPro" id="IPR036249">
    <property type="entry name" value="Thioredoxin-like_sf"/>
</dbReference>
<dbReference type="AlphaFoldDB" id="A0AA96J5D8"/>
<dbReference type="PROSITE" id="PS51257">
    <property type="entry name" value="PROKAR_LIPOPROTEIN"/>
    <property type="match status" value="1"/>
</dbReference>
<accession>A0AA96J5D8</accession>
<gene>
    <name evidence="3" type="ORF">RN605_06215</name>
    <name evidence="2" type="ORF">RN608_12915</name>
</gene>
<dbReference type="KEGG" id="fcj:RN605_06215"/>
<dbReference type="Proteomes" id="UP001304515">
    <property type="component" value="Chromosome"/>
</dbReference>
<dbReference type="InterPro" id="IPR012336">
    <property type="entry name" value="Thioredoxin-like_fold"/>
</dbReference>
<reference evidence="2 4" key="1">
    <citation type="submission" date="2023-09" db="EMBL/GenBank/DDBJ databases">
        <title>Flavobacterium sp. a novel bacteria isolate from Pepper rhizosphere.</title>
        <authorList>
            <person name="Peng Y."/>
            <person name="Lee J."/>
        </authorList>
    </citation>
    <scope>NUCLEOTIDE SEQUENCE</scope>
    <source>
        <strain evidence="2">PMR2A8</strain>
        <strain evidence="3 4">PMTSA4</strain>
    </source>
</reference>
<accession>A0AA96J8Y9</accession>
<sequence length="468" mass="55063">MKLAYKIKLLSFYIFLLSFYSCFNKNDDGEYVAYFGGEIVNPNNPYVLFCKDNVVIDSLKLDQNNRFFIKFDSLAPGMYTFKHEPEYQYVYFDKNDSIMVRVNSRDFDNSLVFCGKGDLKNNFLIDLYLRNEKDKNSMFKVFDYGLTEFTKTIDSSNLANEKFYLAKKQEIKWSDEFDVFAKAAVNFQYYTKKELYPRVHNIRTGNDVFEELPSNYYDYRKNIDFDNVELANYAPFVMYLSHMLNNMGAINYHNHFTEADLALKTNINKMQIADTLIKNEKLKNNILDNIAFTYLLEDQNMVNNKAFLESYHKFSTDKSKKNEVAKIGNAIQNLKVGNDLPEVDLIDVNGNKFKSTAFKPKKTVIFFWTGRAIAHFEGVHKKILDFKKKYPSYEYIAINLNDSQEDWLKFLKSYQITEITELRCANFEDIKAKWAINKIHRTIILDENGKIKNAFTNVFDTKFEENLK</sequence>
<name>A0AA96J5D8_9FLAO</name>
<dbReference type="RefSeq" id="WP_313323176.1">
    <property type="nucleotide sequence ID" value="NZ_CP134878.1"/>
</dbReference>
<evidence type="ECO:0000313" key="2">
    <source>
        <dbReference type="EMBL" id="WNM18901.1"/>
    </source>
</evidence>
<dbReference type="Pfam" id="PF13905">
    <property type="entry name" value="Thioredoxin_8"/>
    <property type="match status" value="1"/>
</dbReference>
<protein>
    <submittedName>
        <fullName evidence="2">Thioredoxin-like domain-containing protein</fullName>
    </submittedName>
</protein>
<evidence type="ECO:0000313" key="4">
    <source>
        <dbReference type="Proteomes" id="UP001304515"/>
    </source>
</evidence>
<feature type="domain" description="Thioredoxin-like fold" evidence="1">
    <location>
        <begin position="361"/>
        <end position="451"/>
    </location>
</feature>
<dbReference type="EMBL" id="CP134890">
    <property type="protein sequence ID" value="WNM22951.1"/>
    <property type="molecule type" value="Genomic_DNA"/>
</dbReference>
<proteinExistence type="predicted"/>
<dbReference type="EMBL" id="CP134878">
    <property type="protein sequence ID" value="WNM18901.1"/>
    <property type="molecule type" value="Genomic_DNA"/>
</dbReference>
<organism evidence="2">
    <name type="scientific">Flavobacterium capsici</name>
    <dbReference type="NCBI Taxonomy" id="3075618"/>
    <lineage>
        <taxon>Bacteria</taxon>
        <taxon>Pseudomonadati</taxon>
        <taxon>Bacteroidota</taxon>
        <taxon>Flavobacteriia</taxon>
        <taxon>Flavobacteriales</taxon>
        <taxon>Flavobacteriaceae</taxon>
        <taxon>Flavobacterium</taxon>
    </lineage>
</organism>
<dbReference type="SUPFAM" id="SSF52833">
    <property type="entry name" value="Thioredoxin-like"/>
    <property type="match status" value="1"/>
</dbReference>